<evidence type="ECO:0000259" key="17">
    <source>
        <dbReference type="PROSITE" id="PS50222"/>
    </source>
</evidence>
<dbReference type="InterPro" id="IPR031656">
    <property type="entry name" value="DAO_C"/>
</dbReference>
<evidence type="ECO:0000256" key="14">
    <source>
        <dbReference type="ARBA" id="ARBA00023002"/>
    </source>
</evidence>
<evidence type="ECO:0000256" key="5">
    <source>
        <dbReference type="ARBA" id="ARBA00007330"/>
    </source>
</evidence>
<dbReference type="SUPFAM" id="SSF47473">
    <property type="entry name" value="EF-hand"/>
    <property type="match status" value="1"/>
</dbReference>
<dbReference type="GO" id="GO:0005509">
    <property type="term" value="F:calcium ion binding"/>
    <property type="evidence" value="ECO:0007669"/>
    <property type="project" value="InterPro"/>
</dbReference>
<dbReference type="PROSITE" id="PS50222">
    <property type="entry name" value="EF_HAND_2"/>
    <property type="match status" value="2"/>
</dbReference>
<keyword evidence="9" id="KW-0479">Metal-binding</keyword>
<dbReference type="GO" id="GO:0006072">
    <property type="term" value="P:glycerol-3-phosphate metabolic process"/>
    <property type="evidence" value="ECO:0007669"/>
    <property type="project" value="InterPro"/>
</dbReference>
<feature type="domain" description="EF-hand" evidence="17">
    <location>
        <begin position="596"/>
        <end position="631"/>
    </location>
</feature>
<sequence length="700" mass="77423">GFKTSQILIIFSLSQKTMPPPKQIQAQLSTLQDTEEFDVLVVGGGATGSGCALDAVTRNLKTALVERNDFSSGTSSRSTKLIHGGVRYLQKAIMKLDYEQYMMVKEALHERSNLLDIAPHLSAPLPIMLPVYKWWQLPYYWAGIKMYDLVAGGQCLKSSYVLSKNKALELFPMLKKDKLVGAIVYYDGQHNDARMNLAIALTAARHGAAIANYTEVVHLLKKTDAGTGKEKVCGARCRDVITGNEFDVRAKCVINATGPFTDSLRKMDDGKNTNICQPSAGVHIVIPGYYSPDNMGLLDPATSDGRVIFFLPWEKMTIAGTTDTPTDITAHPIPREEDINFILNEVRNYLSPDVEVRRGDVLAAWSGIRPLVTDPNSKDTQSICRNHIVNVSDSGLVTIAGGKWTTYRSMAEETLDAAVAAHRLGGGPSKTVGLVLEGGQDWSPTLYIRLVQDYGLENEVAQHLAATYGGKAFDVAKMARVTGKRWPIVGNRLVSEFPYIESEVRYAVKEYACTAIDVIARRTRLGFLNVQAADEALPRIVDIMGKMLDWSDKKRTEELEAAKKFLYLEMGYRSRSEQLTGTTEITLDTQEVANSVLIDRYTNRFHKFDKDSKGFITTVDVQRVLQNISVQIDENALHEILNEVDLNKNGQVELNEFLQLMSAVKKGQVSDSRLAILMKTAEESLDLRGPVTVDRSGGGV</sequence>
<dbReference type="Gene3D" id="1.10.8.870">
    <property type="entry name" value="Alpha-glycerophosphate oxidase, cap domain"/>
    <property type="match status" value="1"/>
</dbReference>
<evidence type="ECO:0000313" key="19">
    <source>
        <dbReference type="Proteomes" id="UP000694395"/>
    </source>
</evidence>
<comment type="pathway">
    <text evidence="4">Polyol metabolism; glycerol degradation.</text>
</comment>
<keyword evidence="14" id="KW-0560">Oxidoreductase</keyword>
<dbReference type="GeneTree" id="ENSGT00390000001718"/>
<evidence type="ECO:0000256" key="8">
    <source>
        <dbReference type="ARBA" id="ARBA00022630"/>
    </source>
</evidence>
<protein>
    <recommendedName>
        <fullName evidence="7">Glycerol-3-phosphate dehydrogenase, mitochondrial</fullName>
        <ecNumber evidence="6">1.1.5.3</ecNumber>
    </recommendedName>
</protein>
<organism evidence="18 19">
    <name type="scientific">Oncorhynchus mykiss</name>
    <name type="common">Rainbow trout</name>
    <name type="synonym">Salmo gairdneri</name>
    <dbReference type="NCBI Taxonomy" id="8022"/>
    <lineage>
        <taxon>Eukaryota</taxon>
        <taxon>Metazoa</taxon>
        <taxon>Chordata</taxon>
        <taxon>Craniata</taxon>
        <taxon>Vertebrata</taxon>
        <taxon>Euteleostomi</taxon>
        <taxon>Actinopterygii</taxon>
        <taxon>Neopterygii</taxon>
        <taxon>Teleostei</taxon>
        <taxon>Protacanthopterygii</taxon>
        <taxon>Salmoniformes</taxon>
        <taxon>Salmonidae</taxon>
        <taxon>Salmoninae</taxon>
        <taxon>Oncorhynchus</taxon>
    </lineage>
</organism>
<reference evidence="18" key="2">
    <citation type="submission" date="2025-08" db="UniProtKB">
        <authorList>
            <consortium name="Ensembl"/>
        </authorList>
    </citation>
    <scope>IDENTIFICATION</scope>
</reference>
<dbReference type="InterPro" id="IPR000447">
    <property type="entry name" value="G3P_DH_FAD-dep"/>
</dbReference>
<keyword evidence="13" id="KW-0809">Transit peptide</keyword>
<keyword evidence="12" id="KW-0106">Calcium</keyword>
<accession>A0A8K9VBC4</accession>
<dbReference type="InterPro" id="IPR036188">
    <property type="entry name" value="FAD/NAD-bd_sf"/>
</dbReference>
<evidence type="ECO:0000256" key="12">
    <source>
        <dbReference type="ARBA" id="ARBA00022837"/>
    </source>
</evidence>
<keyword evidence="15" id="KW-0496">Mitochondrion</keyword>
<comment type="cofactor">
    <cofactor evidence="1">
        <name>FAD</name>
        <dbReference type="ChEBI" id="CHEBI:57692"/>
    </cofactor>
</comment>
<dbReference type="Proteomes" id="UP000694395">
    <property type="component" value="Chromosome 18"/>
</dbReference>
<evidence type="ECO:0000256" key="2">
    <source>
        <dbReference type="ARBA" id="ARBA00003074"/>
    </source>
</evidence>
<comment type="function">
    <text evidence="2">Calcium-responsive mitochondrial glycerol-3-phosphate dehydrogenase which seems to be a key component of the pancreatic beta-cell glucose-sensing device.</text>
</comment>
<evidence type="ECO:0000256" key="6">
    <source>
        <dbReference type="ARBA" id="ARBA00013029"/>
    </source>
</evidence>
<dbReference type="EC" id="1.1.5.3" evidence="6"/>
<evidence type="ECO:0000256" key="4">
    <source>
        <dbReference type="ARBA" id="ARBA00004745"/>
    </source>
</evidence>
<evidence type="ECO:0000256" key="3">
    <source>
        <dbReference type="ARBA" id="ARBA00004173"/>
    </source>
</evidence>
<reference evidence="18" key="1">
    <citation type="submission" date="2020-07" db="EMBL/GenBank/DDBJ databases">
        <title>A long reads based de novo assembly of the rainbow trout Arlee double haploid line genome.</title>
        <authorList>
            <person name="Gao G."/>
            <person name="Palti Y."/>
        </authorList>
    </citation>
    <scope>NUCLEOTIDE SEQUENCE [LARGE SCALE GENOMIC DNA]</scope>
</reference>
<keyword evidence="8" id="KW-0285">Flavoprotein</keyword>
<dbReference type="PROSITE" id="PS00018">
    <property type="entry name" value="EF_HAND_1"/>
    <property type="match status" value="1"/>
</dbReference>
<dbReference type="Pfam" id="PF01266">
    <property type="entry name" value="DAO"/>
    <property type="match status" value="1"/>
</dbReference>
<dbReference type="FunFam" id="1.10.8.870:FF:000001">
    <property type="entry name" value="Glycerol-3-phosphate dehydrogenase"/>
    <property type="match status" value="1"/>
</dbReference>
<dbReference type="Gene3D" id="1.10.238.10">
    <property type="entry name" value="EF-hand"/>
    <property type="match status" value="1"/>
</dbReference>
<dbReference type="Gene3D" id="3.50.50.60">
    <property type="entry name" value="FAD/NAD(P)-binding domain"/>
    <property type="match status" value="1"/>
</dbReference>
<dbReference type="Gene3D" id="3.30.9.10">
    <property type="entry name" value="D-Amino Acid Oxidase, subunit A, domain 2"/>
    <property type="match status" value="1"/>
</dbReference>
<dbReference type="Pfam" id="PF13499">
    <property type="entry name" value="EF-hand_7"/>
    <property type="match status" value="1"/>
</dbReference>
<dbReference type="InterPro" id="IPR011992">
    <property type="entry name" value="EF-hand-dom_pair"/>
</dbReference>
<keyword evidence="10" id="KW-0677">Repeat</keyword>
<keyword evidence="11" id="KW-0274">FAD</keyword>
<dbReference type="GO" id="GO:0004368">
    <property type="term" value="F:glycerol-3-phosphate dehydrogenase (quinone) activity"/>
    <property type="evidence" value="ECO:0007669"/>
    <property type="project" value="UniProtKB-EC"/>
</dbReference>
<dbReference type="FunFam" id="3.30.9.10:FF:000001">
    <property type="entry name" value="Glycerol-3-phosphate dehydrogenase"/>
    <property type="match status" value="1"/>
</dbReference>
<evidence type="ECO:0000256" key="13">
    <source>
        <dbReference type="ARBA" id="ARBA00022946"/>
    </source>
</evidence>
<dbReference type="SUPFAM" id="SSF54373">
    <property type="entry name" value="FAD-linked reductases, C-terminal domain"/>
    <property type="match status" value="1"/>
</dbReference>
<evidence type="ECO:0000256" key="7">
    <source>
        <dbReference type="ARBA" id="ARBA00020025"/>
    </source>
</evidence>
<dbReference type="Ensembl" id="ENSOMYT00000148180.1">
    <property type="protein sequence ID" value="ENSOMYP00000118155.1"/>
    <property type="gene ID" value="ENSOMYG00000007725.2"/>
</dbReference>
<evidence type="ECO:0000256" key="10">
    <source>
        <dbReference type="ARBA" id="ARBA00022737"/>
    </source>
</evidence>
<dbReference type="InterPro" id="IPR018247">
    <property type="entry name" value="EF_Hand_1_Ca_BS"/>
</dbReference>
<reference evidence="18" key="3">
    <citation type="submission" date="2025-09" db="UniProtKB">
        <authorList>
            <consortium name="Ensembl"/>
        </authorList>
    </citation>
    <scope>IDENTIFICATION</scope>
</reference>
<feature type="domain" description="EF-hand" evidence="17">
    <location>
        <begin position="632"/>
        <end position="667"/>
    </location>
</feature>
<dbReference type="SMART" id="SM00054">
    <property type="entry name" value="EFh"/>
    <property type="match status" value="2"/>
</dbReference>
<dbReference type="InterPro" id="IPR006076">
    <property type="entry name" value="FAD-dep_OxRdtase"/>
</dbReference>
<proteinExistence type="inferred from homology"/>
<dbReference type="PRINTS" id="PR01001">
    <property type="entry name" value="FADG3PDH"/>
</dbReference>
<dbReference type="PANTHER" id="PTHR11985:SF15">
    <property type="entry name" value="GLYCEROL-3-PHOSPHATE DEHYDROGENASE, MITOCHONDRIAL"/>
    <property type="match status" value="1"/>
</dbReference>
<dbReference type="GO" id="GO:0005739">
    <property type="term" value="C:mitochondrion"/>
    <property type="evidence" value="ECO:0007669"/>
    <property type="project" value="UniProtKB-SubCell"/>
</dbReference>
<evidence type="ECO:0000313" key="18">
    <source>
        <dbReference type="Ensembl" id="ENSOMYP00000118155.1"/>
    </source>
</evidence>
<evidence type="ECO:0000256" key="9">
    <source>
        <dbReference type="ARBA" id="ARBA00022723"/>
    </source>
</evidence>
<dbReference type="FunFam" id="1.10.238.10:FF:000397">
    <property type="entry name" value="Glycerol-3-phosphate dehydrogenase"/>
    <property type="match status" value="1"/>
</dbReference>
<comment type="catalytic activity">
    <reaction evidence="16">
        <text>a quinone + sn-glycerol 3-phosphate = dihydroxyacetone phosphate + a quinol</text>
        <dbReference type="Rhea" id="RHEA:18977"/>
        <dbReference type="ChEBI" id="CHEBI:24646"/>
        <dbReference type="ChEBI" id="CHEBI:57597"/>
        <dbReference type="ChEBI" id="CHEBI:57642"/>
        <dbReference type="ChEBI" id="CHEBI:132124"/>
        <dbReference type="EC" id="1.1.5.3"/>
    </reaction>
    <physiologicalReaction direction="left-to-right" evidence="16">
        <dbReference type="Rhea" id="RHEA:18978"/>
    </physiologicalReaction>
</comment>
<comment type="similarity">
    <text evidence="5">Belongs to the FAD-dependent glycerol-3-phosphate dehydrogenase family.</text>
</comment>
<dbReference type="CDD" id="cd00051">
    <property type="entry name" value="EFh"/>
    <property type="match status" value="1"/>
</dbReference>
<comment type="subcellular location">
    <subcellularLocation>
        <location evidence="3">Mitochondrion</location>
    </subcellularLocation>
</comment>
<evidence type="ECO:0000256" key="11">
    <source>
        <dbReference type="ARBA" id="ARBA00022827"/>
    </source>
</evidence>
<dbReference type="Pfam" id="PF16901">
    <property type="entry name" value="DAO_C"/>
    <property type="match status" value="1"/>
</dbReference>
<dbReference type="InterPro" id="IPR002048">
    <property type="entry name" value="EF_hand_dom"/>
</dbReference>
<dbReference type="InterPro" id="IPR038299">
    <property type="entry name" value="DAO_C_sf"/>
</dbReference>
<dbReference type="PANTHER" id="PTHR11985">
    <property type="entry name" value="GLYCEROL-3-PHOSPHATE DEHYDROGENASE"/>
    <property type="match status" value="1"/>
</dbReference>
<evidence type="ECO:0000256" key="1">
    <source>
        <dbReference type="ARBA" id="ARBA00001974"/>
    </source>
</evidence>
<keyword evidence="19" id="KW-1185">Reference proteome</keyword>
<dbReference type="SUPFAM" id="SSF51905">
    <property type="entry name" value="FAD/NAD(P)-binding domain"/>
    <property type="match status" value="1"/>
</dbReference>
<evidence type="ECO:0000256" key="16">
    <source>
        <dbReference type="ARBA" id="ARBA00048863"/>
    </source>
</evidence>
<dbReference type="AlphaFoldDB" id="A0A8K9VBC4"/>
<evidence type="ECO:0000256" key="15">
    <source>
        <dbReference type="ARBA" id="ARBA00023128"/>
    </source>
</evidence>
<name>A0A8K9VBC4_ONCMY</name>
<dbReference type="PROSITE" id="PS00978">
    <property type="entry name" value="FAD_G3PDH_2"/>
    <property type="match status" value="1"/>
</dbReference>